<evidence type="ECO:0000256" key="1">
    <source>
        <dbReference type="ARBA" id="ARBA00022670"/>
    </source>
</evidence>
<evidence type="ECO:0000313" key="5">
    <source>
        <dbReference type="EMBL" id="KAF3545380.1"/>
    </source>
</evidence>
<gene>
    <name evidence="5" type="ORF">DY000_02007080</name>
</gene>
<evidence type="ECO:0000313" key="6">
    <source>
        <dbReference type="Proteomes" id="UP000266723"/>
    </source>
</evidence>
<dbReference type="PANTHER" id="PTHR48449">
    <property type="entry name" value="DUF1985 DOMAIN-CONTAINING PROTEIN"/>
    <property type="match status" value="1"/>
</dbReference>
<dbReference type="PANTHER" id="PTHR48449:SF1">
    <property type="entry name" value="DUF1985 DOMAIN-CONTAINING PROTEIN"/>
    <property type="match status" value="1"/>
</dbReference>
<accession>A0ABQ7BZR3</accession>
<keyword evidence="1" id="KW-0645">Protease</keyword>
<reference evidence="5 6" key="1">
    <citation type="journal article" date="2020" name="BMC Genomics">
        <title>Intraspecific diversification of the crop wild relative Brassica cretica Lam. using demographic model selection.</title>
        <authorList>
            <person name="Kioukis A."/>
            <person name="Michalopoulou V.A."/>
            <person name="Briers L."/>
            <person name="Pirintsos S."/>
            <person name="Studholme D.J."/>
            <person name="Pavlidis P."/>
            <person name="Sarris P.F."/>
        </authorList>
    </citation>
    <scope>NUCLEOTIDE SEQUENCE [LARGE SCALE GENOMIC DNA]</scope>
    <source>
        <strain evidence="6">cv. PFS-1207/04</strain>
    </source>
</reference>
<feature type="domain" description="Ubiquitin-like protease family profile" evidence="3">
    <location>
        <begin position="374"/>
        <end position="492"/>
    </location>
</feature>
<comment type="caution">
    <text evidence="5">The sequence shown here is derived from an EMBL/GenBank/DDBJ whole genome shotgun (WGS) entry which is preliminary data.</text>
</comment>
<dbReference type="EMBL" id="QGKV02000832">
    <property type="protein sequence ID" value="KAF3545380.1"/>
    <property type="molecule type" value="Genomic_DNA"/>
</dbReference>
<evidence type="ECO:0000259" key="3">
    <source>
        <dbReference type="Pfam" id="PF02902"/>
    </source>
</evidence>
<dbReference type="InterPro" id="IPR003653">
    <property type="entry name" value="Peptidase_C48_C"/>
</dbReference>
<evidence type="ECO:0000259" key="4">
    <source>
        <dbReference type="Pfam" id="PF09331"/>
    </source>
</evidence>
<evidence type="ECO:0008006" key="7">
    <source>
        <dbReference type="Google" id="ProtNLM"/>
    </source>
</evidence>
<dbReference type="Proteomes" id="UP000266723">
    <property type="component" value="Unassembled WGS sequence"/>
</dbReference>
<dbReference type="InterPro" id="IPR015410">
    <property type="entry name" value="DUF1985"/>
</dbReference>
<feature type="domain" description="DUF1985" evidence="4">
    <location>
        <begin position="31"/>
        <end position="89"/>
    </location>
</feature>
<proteinExistence type="predicted"/>
<sequence>MGILLHSQFGKLFQLHVVRCQNSTKLIGSLLCRQLIMICKFELWFTFGRHPLRFSLDEFHAVTGLNCGSFDVGDSEAEEAPGSTMWNKILIQHWVPLPYVEMLGDIESFLAFPWGRESFLATLPCFLPPPVSKVIKDPVQAMRVLCKILQLSWRTLQLAKILLLSSAYRTFLSSKQMQLGKKTGGRVLKDEKPGGGTVHRRNLRPRKPVVVICNDESSSGDGGPEGPPQTGGCTHEDLKLWFAEQLKKLSTEFKHQLCEMEKNICRRFWVPEATINKCRKRKANEDNHGQSKFQFSGGKRTRSLIRMATKGDTPGLFEREKCFENEYHNTRSLPFDENITDEGMRTPNAAVDSLLQPVTRASSSLSTIIGWGQCINLLTAEVTILDSYIPHSGTIEEFDAHMAPLLSSLPYILEQYVGYTIHHVMEGQRYYSWSRLVGIYHNRKTGDCGTCAAKFIEMHSYGDGKEEMSLITDKIVDRFREKYAMDSYEELVGDFRVANEGLMK</sequence>
<organism evidence="5 6">
    <name type="scientific">Brassica cretica</name>
    <name type="common">Mustard</name>
    <dbReference type="NCBI Taxonomy" id="69181"/>
    <lineage>
        <taxon>Eukaryota</taxon>
        <taxon>Viridiplantae</taxon>
        <taxon>Streptophyta</taxon>
        <taxon>Embryophyta</taxon>
        <taxon>Tracheophyta</taxon>
        <taxon>Spermatophyta</taxon>
        <taxon>Magnoliopsida</taxon>
        <taxon>eudicotyledons</taxon>
        <taxon>Gunneridae</taxon>
        <taxon>Pentapetalae</taxon>
        <taxon>rosids</taxon>
        <taxon>malvids</taxon>
        <taxon>Brassicales</taxon>
        <taxon>Brassicaceae</taxon>
        <taxon>Brassiceae</taxon>
        <taxon>Brassica</taxon>
    </lineage>
</organism>
<name>A0ABQ7BZR3_BRACR</name>
<dbReference type="Pfam" id="PF09331">
    <property type="entry name" value="DUF1985"/>
    <property type="match status" value="1"/>
</dbReference>
<keyword evidence="6" id="KW-1185">Reference proteome</keyword>
<keyword evidence="2" id="KW-0378">Hydrolase</keyword>
<evidence type="ECO:0000256" key="2">
    <source>
        <dbReference type="ARBA" id="ARBA00022801"/>
    </source>
</evidence>
<protein>
    <recommendedName>
        <fullName evidence="7">DUF1985 domain-containing protein</fullName>
    </recommendedName>
</protein>
<dbReference type="Pfam" id="PF02902">
    <property type="entry name" value="Peptidase_C48"/>
    <property type="match status" value="1"/>
</dbReference>